<feature type="transmembrane region" description="Helical" evidence="2">
    <location>
        <begin position="115"/>
        <end position="136"/>
    </location>
</feature>
<reference evidence="3" key="1">
    <citation type="submission" date="2018-12" db="EMBL/GenBank/DDBJ databases">
        <authorList>
            <person name="Will S."/>
            <person name="Neumann-Schaal M."/>
            <person name="Henke P."/>
        </authorList>
    </citation>
    <scope>NUCLEOTIDE SEQUENCE</scope>
    <source>
        <strain evidence="3">PCC 7102</strain>
    </source>
</reference>
<accession>A0A433ULH6</accession>
<evidence type="ECO:0000256" key="2">
    <source>
        <dbReference type="SAM" id="Phobius"/>
    </source>
</evidence>
<evidence type="ECO:0000256" key="1">
    <source>
        <dbReference type="SAM" id="MobiDB-lite"/>
    </source>
</evidence>
<protein>
    <recommendedName>
        <fullName evidence="5">Transcriptional regulator</fullName>
    </recommendedName>
</protein>
<dbReference type="AlphaFoldDB" id="A0A433ULH6"/>
<keyword evidence="4" id="KW-1185">Reference proteome</keyword>
<evidence type="ECO:0000313" key="4">
    <source>
        <dbReference type="Proteomes" id="UP000271624"/>
    </source>
</evidence>
<comment type="caution">
    <text evidence="3">The sequence shown here is derived from an EMBL/GenBank/DDBJ whole genome shotgun (WGS) entry which is preliminary data.</text>
</comment>
<reference evidence="3" key="2">
    <citation type="journal article" date="2019" name="Genome Biol. Evol.">
        <title>Day and night: Metabolic profiles and evolutionary relationships of six axenic non-marine cyanobacteria.</title>
        <authorList>
            <person name="Will S.E."/>
            <person name="Henke P."/>
            <person name="Boedeker C."/>
            <person name="Huang S."/>
            <person name="Brinkmann H."/>
            <person name="Rohde M."/>
            <person name="Jarek M."/>
            <person name="Friedl T."/>
            <person name="Seufert S."/>
            <person name="Schumacher M."/>
            <person name="Overmann J."/>
            <person name="Neumann-Schaal M."/>
            <person name="Petersen J."/>
        </authorList>
    </citation>
    <scope>NUCLEOTIDE SEQUENCE [LARGE SCALE GENOMIC DNA]</scope>
    <source>
        <strain evidence="3">PCC 7102</strain>
    </source>
</reference>
<name>A0A433ULH6_9CYAN</name>
<organism evidence="3 4">
    <name type="scientific">Dulcicalothrix desertica PCC 7102</name>
    <dbReference type="NCBI Taxonomy" id="232991"/>
    <lineage>
        <taxon>Bacteria</taxon>
        <taxon>Bacillati</taxon>
        <taxon>Cyanobacteriota</taxon>
        <taxon>Cyanophyceae</taxon>
        <taxon>Nostocales</taxon>
        <taxon>Calotrichaceae</taxon>
        <taxon>Dulcicalothrix</taxon>
    </lineage>
</organism>
<keyword evidence="2" id="KW-1133">Transmembrane helix</keyword>
<feature type="region of interest" description="Disordered" evidence="1">
    <location>
        <begin position="178"/>
        <end position="200"/>
    </location>
</feature>
<dbReference type="EMBL" id="RSCL01000046">
    <property type="protein sequence ID" value="RUS94700.1"/>
    <property type="molecule type" value="Genomic_DNA"/>
</dbReference>
<sequence>MNTNSQFNDRSHSQENQNLLEGDVKHTNDFTGAMDMVKRDRFELLSAYLDGEVTATERKQVEEWLVNDQSVKTLYTRLLKLRQSLRTLPIPESQQPVEETVEQVLGKLKRRRLKLAGMFGGAAIAACAFGALSGIFSGDSRVIQFASQPASQPIATKSNASPKTLMVALNQPIFPIPKTEVAPNPVERQRQTPNAENGLY</sequence>
<proteinExistence type="predicted"/>
<keyword evidence="2" id="KW-0472">Membrane</keyword>
<evidence type="ECO:0008006" key="5">
    <source>
        <dbReference type="Google" id="ProtNLM"/>
    </source>
</evidence>
<dbReference type="RefSeq" id="WP_127087173.1">
    <property type="nucleotide sequence ID" value="NZ_RSCL01000046.1"/>
</dbReference>
<evidence type="ECO:0000313" key="3">
    <source>
        <dbReference type="EMBL" id="RUS94700.1"/>
    </source>
</evidence>
<feature type="compositionally biased region" description="Polar residues" evidence="1">
    <location>
        <begin position="191"/>
        <end position="200"/>
    </location>
</feature>
<dbReference type="Proteomes" id="UP000271624">
    <property type="component" value="Unassembled WGS sequence"/>
</dbReference>
<keyword evidence="2" id="KW-0812">Transmembrane</keyword>
<gene>
    <name evidence="3" type="ORF">DSM106972_092350</name>
</gene>
<dbReference type="OrthoDB" id="463972at2"/>